<proteinExistence type="predicted"/>
<dbReference type="Proteomes" id="UP001302329">
    <property type="component" value="Unassembled WGS sequence"/>
</dbReference>
<name>A0ABU5SVZ6_9CYAN</name>
<evidence type="ECO:0000313" key="1">
    <source>
        <dbReference type="EMBL" id="MEA5442608.1"/>
    </source>
</evidence>
<organism evidence="1 2">
    <name type="scientific">Cyanobium gracile UHCC 0281</name>
    <dbReference type="NCBI Taxonomy" id="3110309"/>
    <lineage>
        <taxon>Bacteria</taxon>
        <taxon>Bacillati</taxon>
        <taxon>Cyanobacteriota</taxon>
        <taxon>Cyanophyceae</taxon>
        <taxon>Synechococcales</taxon>
        <taxon>Prochlorococcaceae</taxon>
        <taxon>Cyanobium</taxon>
    </lineage>
</organism>
<keyword evidence="2" id="KW-1185">Reference proteome</keyword>
<reference evidence="1 2" key="1">
    <citation type="submission" date="2023-12" db="EMBL/GenBank/DDBJ databases">
        <title>Baltic Sea Cyanobacteria.</title>
        <authorList>
            <person name="Delbaje E."/>
            <person name="Fewer D.P."/>
            <person name="Shishido T.K."/>
        </authorList>
    </citation>
    <scope>NUCLEOTIDE SEQUENCE [LARGE SCALE GENOMIC DNA]</scope>
    <source>
        <strain evidence="1 2">UHCC 0281</strain>
    </source>
</reference>
<sequence>MPSFPLSSLGWVKPTLIPTGLPIGPTAPARSGSPLLTLSGPGQSAVLLVNTAFGSRAQLPQRLVQRFAIDWIQLEPGNRLAQVDPTRNLSYPQFGREALAVAEATVVHVHVMDGPSPLASNGLPYVIDRFAVTGLAVSATDLDVELRLPLKPVRVLSVSGPALRRDRLPADLQVVRFLP</sequence>
<protein>
    <submittedName>
        <fullName evidence="1">Uncharacterized protein</fullName>
    </submittedName>
</protein>
<dbReference type="RefSeq" id="WP_323356675.1">
    <property type="nucleotide sequence ID" value="NZ_JAYGHY010000022.1"/>
</dbReference>
<evidence type="ECO:0000313" key="2">
    <source>
        <dbReference type="Proteomes" id="UP001302329"/>
    </source>
</evidence>
<accession>A0ABU5SVZ6</accession>
<dbReference type="EMBL" id="JAYGHY010000022">
    <property type="protein sequence ID" value="MEA5442608.1"/>
    <property type="molecule type" value="Genomic_DNA"/>
</dbReference>
<gene>
    <name evidence="1" type="ORF">VB739_08590</name>
</gene>
<comment type="caution">
    <text evidence="1">The sequence shown here is derived from an EMBL/GenBank/DDBJ whole genome shotgun (WGS) entry which is preliminary data.</text>
</comment>